<keyword evidence="1" id="KW-0472">Membrane</keyword>
<protein>
    <submittedName>
        <fullName evidence="2">TolB-like 6-blade propeller-like</fullName>
    </submittedName>
</protein>
<dbReference type="STRING" id="1643428.GCA_001442855_02046"/>
<evidence type="ECO:0000313" key="2">
    <source>
        <dbReference type="EMBL" id="CUU08440.1"/>
    </source>
</evidence>
<reference evidence="3" key="1">
    <citation type="submission" date="2015-11" db="EMBL/GenBank/DDBJ databases">
        <authorList>
            <person name="Varghese N."/>
        </authorList>
    </citation>
    <scope>NUCLEOTIDE SEQUENCE [LARGE SCALE GENOMIC DNA]</scope>
</reference>
<evidence type="ECO:0000256" key="1">
    <source>
        <dbReference type="SAM" id="Phobius"/>
    </source>
</evidence>
<dbReference type="SUPFAM" id="SSF50969">
    <property type="entry name" value="YVTN repeat-like/Quinoprotein amine dehydrogenase"/>
    <property type="match status" value="1"/>
</dbReference>
<proteinExistence type="predicted"/>
<dbReference type="EMBL" id="FAOO01000021">
    <property type="protein sequence ID" value="CUU08440.1"/>
    <property type="molecule type" value="Genomic_DNA"/>
</dbReference>
<dbReference type="InterPro" id="IPR011044">
    <property type="entry name" value="Quino_amine_DH_bsu"/>
</dbReference>
<keyword evidence="3" id="KW-1185">Reference proteome</keyword>
<dbReference type="Pfam" id="PF15869">
    <property type="entry name" value="TolB_like"/>
    <property type="match status" value="1"/>
</dbReference>
<organism evidence="2 3">
    <name type="scientific">Candidatus Thermokryptus mobilis</name>
    <dbReference type="NCBI Taxonomy" id="1643428"/>
    <lineage>
        <taxon>Bacteria</taxon>
        <taxon>Pseudomonadati</taxon>
        <taxon>Candidatus Kryptoniota</taxon>
        <taxon>Candidatus Thermokryptus</taxon>
    </lineage>
</organism>
<dbReference type="OrthoDB" id="821257at2"/>
<gene>
    <name evidence="2" type="ORF">JGI1_02088</name>
</gene>
<keyword evidence="1" id="KW-1133">Transmembrane helix</keyword>
<dbReference type="AlphaFoldDB" id="A0A0S4NC13"/>
<dbReference type="Proteomes" id="UP000320623">
    <property type="component" value="Unassembled WGS sequence"/>
</dbReference>
<name>A0A0S4NC13_9BACT</name>
<sequence length="352" mass="39916">MFKRKRFLVFGFIFLCLMFVGLYFLIDNYMKMRFFKGQILLGEVVIQDDSLGEVEGIICLGRYLILNDRKPLGSRGKIQVYDRGNYNLVASIGKEGSGPGEIRSAVALNYIPGDEFRFSIFDVSLNRLTIYSLIDGMCKVDKVISFEGAGNYYAHVINDSIIGVLDFLSDGRVSLYNFSGKKKETFGELLPGRKSGVPLDIHKAAMQGKLKVSPNSLYCILNATFSDFIDVYKDKKLEKRFHGPLKVLPRYKVESLQGFPVMALDTKRAIRGYIDIFVTNDYIYALYSGTPFKRHSGGKLIHIYSIDGRFVKTYLLDREVFGITLDPNTGEIFGIDKSLTKIIRFKVSAFKR</sequence>
<keyword evidence="1" id="KW-0812">Transmembrane</keyword>
<accession>A0A0S4NC13</accession>
<evidence type="ECO:0000313" key="3">
    <source>
        <dbReference type="Proteomes" id="UP000320623"/>
    </source>
</evidence>
<feature type="transmembrane region" description="Helical" evidence="1">
    <location>
        <begin position="7"/>
        <end position="26"/>
    </location>
</feature>